<dbReference type="GO" id="GO:0005634">
    <property type="term" value="C:nucleus"/>
    <property type="evidence" value="ECO:0007669"/>
    <property type="project" value="TreeGrafter"/>
</dbReference>
<keyword evidence="4" id="KW-1185">Reference proteome</keyword>
<feature type="compositionally biased region" description="Polar residues" evidence="1">
    <location>
        <begin position="231"/>
        <end position="242"/>
    </location>
</feature>
<dbReference type="Proteomes" id="UP000799436">
    <property type="component" value="Unassembled WGS sequence"/>
</dbReference>
<gene>
    <name evidence="3" type="ORF">EJ03DRAFT_320984</name>
</gene>
<protein>
    <recommendedName>
        <fullName evidence="2">5'-3' DNA helicase ZGRF1-like N-terminal domain-containing protein</fullName>
    </recommendedName>
</protein>
<organism evidence="3 4">
    <name type="scientific">Teratosphaeria nubilosa</name>
    <dbReference type="NCBI Taxonomy" id="161662"/>
    <lineage>
        <taxon>Eukaryota</taxon>
        <taxon>Fungi</taxon>
        <taxon>Dikarya</taxon>
        <taxon>Ascomycota</taxon>
        <taxon>Pezizomycotina</taxon>
        <taxon>Dothideomycetes</taxon>
        <taxon>Dothideomycetidae</taxon>
        <taxon>Mycosphaerellales</taxon>
        <taxon>Teratosphaeriaceae</taxon>
        <taxon>Teratosphaeria</taxon>
    </lineage>
</organism>
<feature type="region of interest" description="Disordered" evidence="1">
    <location>
        <begin position="110"/>
        <end position="139"/>
    </location>
</feature>
<feature type="compositionally biased region" description="Basic and acidic residues" evidence="1">
    <location>
        <begin position="167"/>
        <end position="184"/>
    </location>
</feature>
<feature type="region of interest" description="Disordered" evidence="1">
    <location>
        <begin position="461"/>
        <end position="483"/>
    </location>
</feature>
<dbReference type="InterPro" id="IPR018838">
    <property type="entry name" value="ZGRF1-like_N"/>
</dbReference>
<feature type="compositionally biased region" description="Polar residues" evidence="1">
    <location>
        <begin position="521"/>
        <end position="530"/>
    </location>
</feature>
<dbReference type="AlphaFoldDB" id="A0A6G1KV71"/>
<feature type="domain" description="5'-3' DNA helicase ZGRF1-like N-terminal" evidence="2">
    <location>
        <begin position="24"/>
        <end position="105"/>
    </location>
</feature>
<evidence type="ECO:0000259" key="2">
    <source>
        <dbReference type="Pfam" id="PF10382"/>
    </source>
</evidence>
<dbReference type="GO" id="GO:0006302">
    <property type="term" value="P:double-strand break repair"/>
    <property type="evidence" value="ECO:0007669"/>
    <property type="project" value="TreeGrafter"/>
</dbReference>
<evidence type="ECO:0000256" key="1">
    <source>
        <dbReference type="SAM" id="MobiDB-lite"/>
    </source>
</evidence>
<dbReference type="EMBL" id="ML995919">
    <property type="protein sequence ID" value="KAF2764526.1"/>
    <property type="molecule type" value="Genomic_DNA"/>
</dbReference>
<feature type="region of interest" description="Disordered" evidence="1">
    <location>
        <begin position="517"/>
        <end position="603"/>
    </location>
</feature>
<dbReference type="PANTHER" id="PTHR28535">
    <property type="entry name" value="ZINC FINGER GRF-TYPE CONTAINING 1"/>
    <property type="match status" value="1"/>
</dbReference>
<sequence>MTAAVYRNGTPALSVPQTQNTAPVLEFNCLYTHDIRRKAKRWQDGFLRYHTFNKRVMVYDVPRNYIGDTHWTSDGEVADGDELTLDKAGVLVQVAEAVGRTETDLTELRASTKKARADGSSPARASQTSNAAVFRQPHQLKHRSLNALLGTSRTSIGKAALPTKSPFELRHENVENEAWEEGRPPKRQRRETSEAQDVARSTTAHKAASSELPLWARTADAANQRKKAQLQPVQQKVGTRQFVNLREDDSRSRTSLPGFSSDTLAPSSSPPRQKALIQRQPTNESSSPAFRTQKMPPKPRNESLSKLAAAESQDTAAEDDIDHAFMILDDSDDHDSAAQSRKSPIKTCVQSNRVPKLPERAHCSPSAASDRPQSRRPGSTLRVAARTNKKKGLLCQDQLTSQPKRISSTNTEAAADRLIDATSDDEGHHPKRQSGFVVNRLARIRKKEAAAARRSKVFDKQVEKSADSARPGEIAPGRSCAGINGSLTDMPVPLVSGSNSAIELAELDRMILPPAIAAPDTRSTNDNTEASPVLPRDYNVRQDGDEAVLSLPQPPAQSMLISDRDVPKSGPADGSLAKPKRLPGAPMRFTPSPPKALRQAASTTAIRQAAGLNERAASPSGEVAVLNQPASAMPSPGRPGSREGMQEAPSLDQRDGTPSVETAVSNRQAPVMPPPPKPGPREGLQKAVSLNTAASDTATVMLGRPFQPPRKTGVLQSKMAHKEDEIEFVAAPTIAPAPAEPWSREAFDLFGWRPPGWDEEGWCFGKEGGQDGG</sequence>
<dbReference type="Pfam" id="PF10382">
    <property type="entry name" value="ZGRF1-like_N"/>
    <property type="match status" value="1"/>
</dbReference>
<feature type="region of interest" description="Disordered" evidence="1">
    <location>
        <begin position="161"/>
        <end position="412"/>
    </location>
</feature>
<reference evidence="3" key="1">
    <citation type="journal article" date="2020" name="Stud. Mycol.">
        <title>101 Dothideomycetes genomes: a test case for predicting lifestyles and emergence of pathogens.</title>
        <authorList>
            <person name="Haridas S."/>
            <person name="Albert R."/>
            <person name="Binder M."/>
            <person name="Bloem J."/>
            <person name="Labutti K."/>
            <person name="Salamov A."/>
            <person name="Andreopoulos B."/>
            <person name="Baker S."/>
            <person name="Barry K."/>
            <person name="Bills G."/>
            <person name="Bluhm B."/>
            <person name="Cannon C."/>
            <person name="Castanera R."/>
            <person name="Culley D."/>
            <person name="Daum C."/>
            <person name="Ezra D."/>
            <person name="Gonzalez J."/>
            <person name="Henrissat B."/>
            <person name="Kuo A."/>
            <person name="Liang C."/>
            <person name="Lipzen A."/>
            <person name="Lutzoni F."/>
            <person name="Magnuson J."/>
            <person name="Mondo S."/>
            <person name="Nolan M."/>
            <person name="Ohm R."/>
            <person name="Pangilinan J."/>
            <person name="Park H.-J."/>
            <person name="Ramirez L."/>
            <person name="Alfaro M."/>
            <person name="Sun H."/>
            <person name="Tritt A."/>
            <person name="Yoshinaga Y."/>
            <person name="Zwiers L.-H."/>
            <person name="Turgeon B."/>
            <person name="Goodwin S."/>
            <person name="Spatafora J."/>
            <person name="Crous P."/>
            <person name="Grigoriev I."/>
        </authorList>
    </citation>
    <scope>NUCLEOTIDE SEQUENCE</scope>
    <source>
        <strain evidence="3">CBS 116005</strain>
    </source>
</reference>
<evidence type="ECO:0000313" key="3">
    <source>
        <dbReference type="EMBL" id="KAF2764526.1"/>
    </source>
</evidence>
<feature type="compositionally biased region" description="Polar residues" evidence="1">
    <location>
        <begin position="659"/>
        <end position="668"/>
    </location>
</feature>
<dbReference type="InterPro" id="IPR052800">
    <property type="entry name" value="DNA_Repair_Helicase_ZGRF1"/>
</dbReference>
<feature type="compositionally biased region" description="Polar residues" evidence="1">
    <location>
        <begin position="253"/>
        <end position="271"/>
    </location>
</feature>
<evidence type="ECO:0000313" key="4">
    <source>
        <dbReference type="Proteomes" id="UP000799436"/>
    </source>
</evidence>
<feature type="compositionally biased region" description="Polar residues" evidence="1">
    <location>
        <begin position="279"/>
        <end position="290"/>
    </location>
</feature>
<feature type="region of interest" description="Disordered" evidence="1">
    <location>
        <begin position="628"/>
        <end position="686"/>
    </location>
</feature>
<dbReference type="PANTHER" id="PTHR28535:SF1">
    <property type="entry name" value="PROTEIN ZGRF1"/>
    <property type="match status" value="1"/>
</dbReference>
<name>A0A6G1KV71_9PEZI</name>
<dbReference type="OrthoDB" id="6513042at2759"/>
<accession>A0A6G1KV71</accession>
<feature type="compositionally biased region" description="Polar residues" evidence="1">
    <location>
        <begin position="397"/>
        <end position="412"/>
    </location>
</feature>
<proteinExistence type="predicted"/>
<dbReference type="GO" id="GO:0035861">
    <property type="term" value="C:site of double-strand break"/>
    <property type="evidence" value="ECO:0007669"/>
    <property type="project" value="TreeGrafter"/>
</dbReference>